<organism evidence="2">
    <name type="scientific">marine sediment metagenome</name>
    <dbReference type="NCBI Taxonomy" id="412755"/>
    <lineage>
        <taxon>unclassified sequences</taxon>
        <taxon>metagenomes</taxon>
        <taxon>ecological metagenomes</taxon>
    </lineage>
</organism>
<feature type="transmembrane region" description="Helical" evidence="1">
    <location>
        <begin position="80"/>
        <end position="102"/>
    </location>
</feature>
<protein>
    <submittedName>
        <fullName evidence="2">Uncharacterized protein</fullName>
    </submittedName>
</protein>
<keyword evidence="1" id="KW-1133">Transmembrane helix</keyword>
<feature type="transmembrane region" description="Helical" evidence="1">
    <location>
        <begin position="130"/>
        <end position="151"/>
    </location>
</feature>
<dbReference type="EMBL" id="BART01009394">
    <property type="protein sequence ID" value="GAG67693.1"/>
    <property type="molecule type" value="Genomic_DNA"/>
</dbReference>
<proteinExistence type="predicted"/>
<evidence type="ECO:0000313" key="2">
    <source>
        <dbReference type="EMBL" id="GAG67693.1"/>
    </source>
</evidence>
<keyword evidence="1" id="KW-0472">Membrane</keyword>
<gene>
    <name evidence="2" type="ORF">S01H4_20826</name>
</gene>
<feature type="non-terminal residue" evidence="2">
    <location>
        <position position="1"/>
    </location>
</feature>
<accession>X1A4I3</accession>
<keyword evidence="1" id="KW-0812">Transmembrane</keyword>
<sequence>NAAIGAVAEDSIKLFEMMSHKIIMSMLDIINKGAQENSEKSKEASAIGTQNRRLKESIRAGVKAQDVNAEKVSEQNKGSAVEAVVLAVSIAAVGIAVTPAMVSAATMPESLLKEGGALVKAVAPTQLDQVLSTLVALYGTAIITQSTLLNLTNLMKEKNEYDESYSTSYATRTLQVVAGDKIDQAVKLLFHEDEVLGNLKTAVMKIILLTQGLAFSTKRKTGWISGREMVENIKREDKERVEDKRQEYATRDDLDPMLLNEIRKNIHLLPPKEREMLFSQMIAYYGDYDTPADQRPNLAELSDPSNAIYGMYSKVQLPVQG</sequence>
<comment type="caution">
    <text evidence="2">The sequence shown here is derived from an EMBL/GenBank/DDBJ whole genome shotgun (WGS) entry which is preliminary data.</text>
</comment>
<evidence type="ECO:0000256" key="1">
    <source>
        <dbReference type="SAM" id="Phobius"/>
    </source>
</evidence>
<dbReference type="AlphaFoldDB" id="X1A4I3"/>
<name>X1A4I3_9ZZZZ</name>
<reference evidence="2" key="1">
    <citation type="journal article" date="2014" name="Front. Microbiol.">
        <title>High frequency of phylogenetically diverse reductive dehalogenase-homologous genes in deep subseafloor sedimentary metagenomes.</title>
        <authorList>
            <person name="Kawai M."/>
            <person name="Futagami T."/>
            <person name="Toyoda A."/>
            <person name="Takaki Y."/>
            <person name="Nishi S."/>
            <person name="Hori S."/>
            <person name="Arai W."/>
            <person name="Tsubouchi T."/>
            <person name="Morono Y."/>
            <person name="Uchiyama I."/>
            <person name="Ito T."/>
            <person name="Fujiyama A."/>
            <person name="Inagaki F."/>
            <person name="Takami H."/>
        </authorList>
    </citation>
    <scope>NUCLEOTIDE SEQUENCE</scope>
    <source>
        <strain evidence="2">Expedition CK06-06</strain>
    </source>
</reference>